<name>A0A0A8Z2D7_ARUDO</name>
<protein>
    <submittedName>
        <fullName evidence="2">Uncharacterized protein</fullName>
    </submittedName>
</protein>
<evidence type="ECO:0000256" key="1">
    <source>
        <dbReference type="SAM" id="Phobius"/>
    </source>
</evidence>
<keyword evidence="1" id="KW-0472">Membrane</keyword>
<proteinExistence type="predicted"/>
<reference evidence="2" key="1">
    <citation type="submission" date="2014-09" db="EMBL/GenBank/DDBJ databases">
        <authorList>
            <person name="Magalhaes I.L.F."/>
            <person name="Oliveira U."/>
            <person name="Santos F.R."/>
            <person name="Vidigal T.H.D.A."/>
            <person name="Brescovit A.D."/>
            <person name="Santos A.J."/>
        </authorList>
    </citation>
    <scope>NUCLEOTIDE SEQUENCE</scope>
    <source>
        <tissue evidence="2">Shoot tissue taken approximately 20 cm above the soil surface</tissue>
    </source>
</reference>
<feature type="transmembrane region" description="Helical" evidence="1">
    <location>
        <begin position="34"/>
        <end position="56"/>
    </location>
</feature>
<dbReference type="EMBL" id="GBRH01264929">
    <property type="protein sequence ID" value="JAD32966.1"/>
    <property type="molecule type" value="Transcribed_RNA"/>
</dbReference>
<organism evidence="2">
    <name type="scientific">Arundo donax</name>
    <name type="common">Giant reed</name>
    <name type="synonym">Donax arundinaceus</name>
    <dbReference type="NCBI Taxonomy" id="35708"/>
    <lineage>
        <taxon>Eukaryota</taxon>
        <taxon>Viridiplantae</taxon>
        <taxon>Streptophyta</taxon>
        <taxon>Embryophyta</taxon>
        <taxon>Tracheophyta</taxon>
        <taxon>Spermatophyta</taxon>
        <taxon>Magnoliopsida</taxon>
        <taxon>Liliopsida</taxon>
        <taxon>Poales</taxon>
        <taxon>Poaceae</taxon>
        <taxon>PACMAD clade</taxon>
        <taxon>Arundinoideae</taxon>
        <taxon>Arundineae</taxon>
        <taxon>Arundo</taxon>
    </lineage>
</organism>
<dbReference type="AlphaFoldDB" id="A0A0A8Z2D7"/>
<keyword evidence="1" id="KW-0812">Transmembrane</keyword>
<accession>A0A0A8Z2D7</accession>
<sequence length="89" mass="10537">MYPLYFGLWGTPLKFSIKKCIFCTASNVFMKNVILGYLLLHLSQTCLNFFFHFNFIRKLPNDFLKSRKLPCLILRSTSHVMFSEIHNLQ</sequence>
<reference evidence="2" key="2">
    <citation type="journal article" date="2015" name="Data Brief">
        <title>Shoot transcriptome of the giant reed, Arundo donax.</title>
        <authorList>
            <person name="Barrero R.A."/>
            <person name="Guerrero F.D."/>
            <person name="Moolhuijzen P."/>
            <person name="Goolsby J.A."/>
            <person name="Tidwell J."/>
            <person name="Bellgard S.E."/>
            <person name="Bellgard M.I."/>
        </authorList>
    </citation>
    <scope>NUCLEOTIDE SEQUENCE</scope>
    <source>
        <tissue evidence="2">Shoot tissue taken approximately 20 cm above the soil surface</tissue>
    </source>
</reference>
<evidence type="ECO:0000313" key="2">
    <source>
        <dbReference type="EMBL" id="JAD32966.1"/>
    </source>
</evidence>
<keyword evidence="1" id="KW-1133">Transmembrane helix</keyword>